<name>A0ABX3P5C2_9BACT</name>
<feature type="chain" id="PRO_5046600985" description="DUF481 domain-containing protein" evidence="1">
    <location>
        <begin position="23"/>
        <end position="248"/>
    </location>
</feature>
<feature type="signal peptide" evidence="1">
    <location>
        <begin position="1"/>
        <end position="22"/>
    </location>
</feature>
<dbReference type="EMBL" id="LWBO01000001">
    <property type="protein sequence ID" value="OQP55361.1"/>
    <property type="molecule type" value="Genomic_DNA"/>
</dbReference>
<reference evidence="2 3" key="1">
    <citation type="submission" date="2016-04" db="EMBL/GenBank/DDBJ databases">
        <authorList>
            <person name="Chen L."/>
            <person name="Zhuang W."/>
            <person name="Wang G."/>
        </authorList>
    </citation>
    <scope>NUCLEOTIDE SEQUENCE [LARGE SCALE GENOMIC DNA]</scope>
    <source>
        <strain evidence="3">GR20</strain>
    </source>
</reference>
<evidence type="ECO:0008006" key="4">
    <source>
        <dbReference type="Google" id="ProtNLM"/>
    </source>
</evidence>
<gene>
    <name evidence="2" type="ORF">A4D02_03360</name>
</gene>
<comment type="caution">
    <text evidence="2">The sequence shown here is derived from an EMBL/GenBank/DDBJ whole genome shotgun (WGS) entry which is preliminary data.</text>
</comment>
<proteinExistence type="predicted"/>
<organism evidence="2 3">
    <name type="scientific">Niastella koreensis</name>
    <dbReference type="NCBI Taxonomy" id="354356"/>
    <lineage>
        <taxon>Bacteria</taxon>
        <taxon>Pseudomonadati</taxon>
        <taxon>Bacteroidota</taxon>
        <taxon>Chitinophagia</taxon>
        <taxon>Chitinophagales</taxon>
        <taxon>Chitinophagaceae</taxon>
        <taxon>Niastella</taxon>
    </lineage>
</organism>
<evidence type="ECO:0000313" key="3">
    <source>
        <dbReference type="Proteomes" id="UP000192277"/>
    </source>
</evidence>
<sequence>MTVKCALLIVICLCNIQLAGFAQFSDTVHYYANFSGTGNLNRTNTTGSTYLLNNSLTFQVSKKKFSINSMASHVYGENPTAKTNDDFLGILNLDILKGVQKFYYWALTSYEKSFSLKLDKRFQAGAGLGYTFVNTDNANLELSDGVMFETTDLSIPDAKGQTSYQTIRNSLRLKYRFIIKEKFRFDGINFYQPSFSDGNDYILKLRANFSIKLYKWLNFTTSFNYNRQNITSTENLFLSYGLSMEKFF</sequence>
<keyword evidence="1" id="KW-0732">Signal</keyword>
<evidence type="ECO:0000313" key="2">
    <source>
        <dbReference type="EMBL" id="OQP55361.1"/>
    </source>
</evidence>
<evidence type="ECO:0000256" key="1">
    <source>
        <dbReference type="SAM" id="SignalP"/>
    </source>
</evidence>
<dbReference type="InterPro" id="IPR007433">
    <property type="entry name" value="DUF481"/>
</dbReference>
<dbReference type="Proteomes" id="UP000192277">
    <property type="component" value="Unassembled WGS sequence"/>
</dbReference>
<dbReference type="RefSeq" id="WP_014222957.1">
    <property type="nucleotide sequence ID" value="NZ_LWBO01000001.1"/>
</dbReference>
<accession>A0ABX3P5C2</accession>
<keyword evidence="3" id="KW-1185">Reference proteome</keyword>
<protein>
    <recommendedName>
        <fullName evidence="4">DUF481 domain-containing protein</fullName>
    </recommendedName>
</protein>
<dbReference type="Pfam" id="PF04338">
    <property type="entry name" value="DUF481"/>
    <property type="match status" value="1"/>
</dbReference>